<dbReference type="InterPro" id="IPR039698">
    <property type="entry name" value="Dfg10/SRD5A3"/>
</dbReference>
<comment type="similarity">
    <text evidence="5">Belongs to the steroid 5-alpha reductase family. Polyprenal reductase subfamily.</text>
</comment>
<evidence type="ECO:0000256" key="3">
    <source>
        <dbReference type="ARBA" id="ARBA00022989"/>
    </source>
</evidence>
<comment type="function">
    <text evidence="5">Plays a key role in early steps of protein N-linked glycosylation by being involved in the conversion of polyprenol into dolichol. Acts as a polyprenal reductase that mediates the reduction of polyprenal into dolichal in a NADP-dependent mechanism. Dolichols are required for the synthesis of dolichol-linked monosaccharides and the oligosaccharide precursor used for N-glycosylation.</text>
</comment>
<proteinExistence type="inferred from homology"/>
<feature type="domain" description="3-oxo-5-alpha-steroid 4-dehydrogenase C-terminal" evidence="7">
    <location>
        <begin position="241"/>
        <end position="354"/>
    </location>
</feature>
<evidence type="ECO:0000256" key="6">
    <source>
        <dbReference type="SAM" id="MobiDB-lite"/>
    </source>
</evidence>
<dbReference type="PROSITE" id="PS50244">
    <property type="entry name" value="S5A_REDUCTASE"/>
    <property type="match status" value="1"/>
</dbReference>
<evidence type="ECO:0000256" key="1">
    <source>
        <dbReference type="ARBA" id="ARBA00004127"/>
    </source>
</evidence>
<evidence type="ECO:0000256" key="5">
    <source>
        <dbReference type="RuleBase" id="RU367081"/>
    </source>
</evidence>
<evidence type="ECO:0000313" key="9">
    <source>
        <dbReference type="Proteomes" id="UP001391051"/>
    </source>
</evidence>
<dbReference type="Pfam" id="PF02544">
    <property type="entry name" value="Steroid_dh"/>
    <property type="match status" value="1"/>
</dbReference>
<comment type="catalytic activity">
    <reaction evidence="5">
        <text>a di-trans,poly-cis-dolichal + NADP(+) = a di-trans,poly-cis-polyprenal + NADPH + H(+)</text>
        <dbReference type="Rhea" id="RHEA:80727"/>
        <dbReference type="Rhea" id="RHEA-COMP:19536"/>
        <dbReference type="Rhea" id="RHEA-COMP:19537"/>
        <dbReference type="ChEBI" id="CHEBI:15378"/>
        <dbReference type="ChEBI" id="CHEBI:57783"/>
        <dbReference type="ChEBI" id="CHEBI:58349"/>
        <dbReference type="ChEBI" id="CHEBI:231623"/>
        <dbReference type="ChEBI" id="CHEBI:231637"/>
        <dbReference type="EC" id="1.3.1.94"/>
    </reaction>
    <physiologicalReaction direction="right-to-left" evidence="5">
        <dbReference type="Rhea" id="RHEA:80729"/>
    </physiologicalReaction>
</comment>
<evidence type="ECO:0000256" key="2">
    <source>
        <dbReference type="ARBA" id="ARBA00022692"/>
    </source>
</evidence>
<dbReference type="GeneID" id="92076723"/>
<gene>
    <name evidence="8" type="ORF">PG986_007439</name>
</gene>
<comment type="caution">
    <text evidence="8">The sequence shown here is derived from an EMBL/GenBank/DDBJ whole genome shotgun (WGS) entry which is preliminary data.</text>
</comment>
<reference evidence="8 9" key="1">
    <citation type="submission" date="2023-01" db="EMBL/GenBank/DDBJ databases">
        <title>Analysis of 21 Apiospora genomes using comparative genomics revels a genus with tremendous synthesis potential of carbohydrate active enzymes and secondary metabolites.</title>
        <authorList>
            <person name="Sorensen T."/>
        </authorList>
    </citation>
    <scope>NUCLEOTIDE SEQUENCE [LARGE SCALE GENOMIC DNA]</scope>
    <source>
        <strain evidence="8 9">CBS 24483</strain>
    </source>
</reference>
<evidence type="ECO:0000313" key="8">
    <source>
        <dbReference type="EMBL" id="KAK7951711.1"/>
    </source>
</evidence>
<evidence type="ECO:0000259" key="7">
    <source>
        <dbReference type="Pfam" id="PF02544"/>
    </source>
</evidence>
<keyword evidence="5" id="KW-0560">Oxidoreductase</keyword>
<comment type="subcellular location">
    <subcellularLocation>
        <location evidence="1">Endomembrane system</location>
        <topology evidence="1">Multi-pass membrane protein</topology>
    </subcellularLocation>
    <subcellularLocation>
        <location evidence="5">Endoplasmic reticulum membrane</location>
    </subcellularLocation>
</comment>
<evidence type="ECO:0000256" key="4">
    <source>
        <dbReference type="ARBA" id="ARBA00023136"/>
    </source>
</evidence>
<dbReference type="Proteomes" id="UP001391051">
    <property type="component" value="Unassembled WGS sequence"/>
</dbReference>
<protein>
    <recommendedName>
        <fullName evidence="5">Polyprenal reductase</fullName>
        <ecNumber evidence="5">1.3.1.94</ecNumber>
    </recommendedName>
</protein>
<accession>A0ABR1QCK2</accession>
<dbReference type="EMBL" id="JAQQWE010000005">
    <property type="protein sequence ID" value="KAK7951711.1"/>
    <property type="molecule type" value="Genomic_DNA"/>
</dbReference>
<keyword evidence="2" id="KW-0812">Transmembrane</keyword>
<keyword evidence="4" id="KW-0472">Membrane</keyword>
<keyword evidence="3" id="KW-1133">Transmembrane helix</keyword>
<dbReference type="PANTHER" id="PTHR14624:SF0">
    <property type="entry name" value="POLYPRENOL REDUCTASE"/>
    <property type="match status" value="1"/>
</dbReference>
<dbReference type="RefSeq" id="XP_066699773.1">
    <property type="nucleotide sequence ID" value="XM_066843661.1"/>
</dbReference>
<dbReference type="EC" id="1.3.1.94" evidence="5"/>
<organism evidence="8 9">
    <name type="scientific">Apiospora aurea</name>
    <dbReference type="NCBI Taxonomy" id="335848"/>
    <lineage>
        <taxon>Eukaryota</taxon>
        <taxon>Fungi</taxon>
        <taxon>Dikarya</taxon>
        <taxon>Ascomycota</taxon>
        <taxon>Pezizomycotina</taxon>
        <taxon>Sordariomycetes</taxon>
        <taxon>Xylariomycetidae</taxon>
        <taxon>Amphisphaeriales</taxon>
        <taxon>Apiosporaceae</taxon>
        <taxon>Apiospora</taxon>
    </lineage>
</organism>
<dbReference type="PANTHER" id="PTHR14624">
    <property type="entry name" value="DFG10 PROTEIN"/>
    <property type="match status" value="1"/>
</dbReference>
<sequence length="354" mass="38969">MEQSALLHSLEHFLTHRVSPAQLCQAFFVLAAAGVLAVAATPESARRLMLEYGPRQQGKPPAPAPAPAPAPSASASASASAENATSKAAAAGTASLDSPSSSSGHFTKLVAWFTSVGKVPHSWFKHFYILSVCSSLFWAAQYMSDGTIITLMARAQAKSLKSSMTTDQAMLTWLLMLMQGCRRLFECFAILRPSTSKMWIVHWVLGMAYYACINVSVWIEASASLLQTGEIPFTLKQKQPSANEVIGTMLFLVAWIMQYRCHKYLAGLKKYSLPEEGMFRYLICPHYTCECMLYLSLAITAAPEGQLFNQTIICGLMFVATNLGVTAGDTRKWYAEKFGQNSIQQRWNMVPLVY</sequence>
<feature type="region of interest" description="Disordered" evidence="6">
    <location>
        <begin position="54"/>
        <end position="79"/>
    </location>
</feature>
<keyword evidence="9" id="KW-1185">Reference proteome</keyword>
<dbReference type="InterPro" id="IPR001104">
    <property type="entry name" value="3-oxo-5_a-steroid_4-DH_C"/>
</dbReference>
<keyword evidence="5" id="KW-0256">Endoplasmic reticulum</keyword>
<feature type="compositionally biased region" description="Pro residues" evidence="6">
    <location>
        <begin position="60"/>
        <end position="70"/>
    </location>
</feature>
<comment type="pathway">
    <text evidence="5">Protein modification; protein glycosylation.</text>
</comment>
<name>A0ABR1QCK2_9PEZI</name>
<keyword evidence="5" id="KW-0521">NADP</keyword>